<dbReference type="PANTHER" id="PTHR28661:SF1">
    <property type="entry name" value="MICROTUBULE NUCLEATION FACTOR SSNA1"/>
    <property type="match status" value="1"/>
</dbReference>
<dbReference type="GO" id="GO:0036064">
    <property type="term" value="C:ciliary basal body"/>
    <property type="evidence" value="ECO:0007669"/>
    <property type="project" value="TreeGrafter"/>
</dbReference>
<reference evidence="2" key="1">
    <citation type="submission" date="2015-07" db="EMBL/GenBank/DDBJ databases">
        <title>Adaptation to a free-living lifestyle via gene acquisitions in the diplomonad Trepomonas sp. PC1.</title>
        <authorList>
            <person name="Xu F."/>
            <person name="Jerlstrom-Hultqvist J."/>
            <person name="Kolisko M."/>
            <person name="Simpson A.G.B."/>
            <person name="Roger A.J."/>
            <person name="Svard S.G."/>
            <person name="Andersson J.O."/>
        </authorList>
    </citation>
    <scope>NUCLEOTIDE SEQUENCE</scope>
    <source>
        <strain evidence="2">PC1</strain>
    </source>
</reference>
<proteinExistence type="predicted"/>
<evidence type="ECO:0000313" key="2">
    <source>
        <dbReference type="EMBL" id="JAP96320.1"/>
    </source>
</evidence>
<keyword evidence="1" id="KW-0175">Coiled coil</keyword>
<dbReference type="EMBL" id="GDID01000286">
    <property type="protein sequence ID" value="JAP96320.1"/>
    <property type="molecule type" value="Transcribed_RNA"/>
</dbReference>
<name>A0A146KHW3_9EUKA</name>
<gene>
    <name evidence="2" type="ORF">TPC1_10381</name>
</gene>
<accession>A0A146KHW3</accession>
<dbReference type="InterPro" id="IPR033362">
    <property type="entry name" value="SSNA1_fam"/>
</dbReference>
<protein>
    <submittedName>
        <fullName evidence="2">Uncharacterized protein</fullName>
    </submittedName>
</protein>
<sequence>TGNKQVGGNLQQYNNDIVVLIESLKEQKVQIDREIVQHQEDKQKYEKDISILKQRLIEVDNALQTKIQARAEYEKTIRDTEMAYSSIIESSKKLVNIIRERTGQMTYK</sequence>
<evidence type="ECO:0000256" key="1">
    <source>
        <dbReference type="SAM" id="Coils"/>
    </source>
</evidence>
<feature type="non-terminal residue" evidence="2">
    <location>
        <position position="1"/>
    </location>
</feature>
<organism evidence="2">
    <name type="scientific">Trepomonas sp. PC1</name>
    <dbReference type="NCBI Taxonomy" id="1076344"/>
    <lineage>
        <taxon>Eukaryota</taxon>
        <taxon>Metamonada</taxon>
        <taxon>Diplomonadida</taxon>
        <taxon>Hexamitidae</taxon>
        <taxon>Hexamitinae</taxon>
        <taxon>Trepomonas</taxon>
    </lineage>
</organism>
<dbReference type="PANTHER" id="PTHR28661">
    <property type="entry name" value="SJOEGREN SYNDROME NUCLEAR AUTOANTIGEN 1"/>
    <property type="match status" value="1"/>
</dbReference>
<feature type="coiled-coil region" evidence="1">
    <location>
        <begin position="10"/>
        <end position="62"/>
    </location>
</feature>
<dbReference type="AlphaFoldDB" id="A0A146KHW3"/>